<feature type="region of interest" description="Disordered" evidence="1">
    <location>
        <begin position="1"/>
        <end position="31"/>
    </location>
</feature>
<gene>
    <name evidence="2" type="ORF">MchiMG62_17160</name>
</gene>
<keyword evidence="3" id="KW-1185">Reference proteome</keyword>
<dbReference type="Proteomes" id="UP000824969">
    <property type="component" value="Chromosome"/>
</dbReference>
<dbReference type="EMBL" id="AP019781">
    <property type="protein sequence ID" value="BBL68535.1"/>
    <property type="molecule type" value="Genomic_DNA"/>
</dbReference>
<sequence>MPGGRRPVPFGTGARGYRKRPFPSGSRARDDRAALSGLQMVLPAPRIGTTMLNYMQ</sequence>
<organism evidence="2 3">
    <name type="scientific">Methanoculleus chikugoensis</name>
    <dbReference type="NCBI Taxonomy" id="118126"/>
    <lineage>
        <taxon>Archaea</taxon>
        <taxon>Methanobacteriati</taxon>
        <taxon>Methanobacteriota</taxon>
        <taxon>Stenosarchaea group</taxon>
        <taxon>Methanomicrobia</taxon>
        <taxon>Methanomicrobiales</taxon>
        <taxon>Methanomicrobiaceae</taxon>
        <taxon>Methanoculleus</taxon>
    </lineage>
</organism>
<accession>A0ABN5XK37</accession>
<name>A0ABN5XK37_9EURY</name>
<protein>
    <submittedName>
        <fullName evidence="2">Uncharacterized protein</fullName>
    </submittedName>
</protein>
<evidence type="ECO:0000313" key="3">
    <source>
        <dbReference type="Proteomes" id="UP000824969"/>
    </source>
</evidence>
<proteinExistence type="predicted"/>
<evidence type="ECO:0000313" key="2">
    <source>
        <dbReference type="EMBL" id="BBL68535.1"/>
    </source>
</evidence>
<reference evidence="2 3" key="1">
    <citation type="submission" date="2019-06" db="EMBL/GenBank/DDBJ databases">
        <title>Complete genome sequence of Methanoculleus chikugoensis strain MG62.</title>
        <authorList>
            <person name="Asakawa S."/>
            <person name="Dianou D."/>
        </authorList>
    </citation>
    <scope>NUCLEOTIDE SEQUENCE [LARGE SCALE GENOMIC DNA]</scope>
    <source>
        <strain evidence="2 3">MG62</strain>
    </source>
</reference>
<evidence type="ECO:0000256" key="1">
    <source>
        <dbReference type="SAM" id="MobiDB-lite"/>
    </source>
</evidence>